<comment type="caution">
    <text evidence="1">The sequence shown here is derived from an EMBL/GenBank/DDBJ whole genome shotgun (WGS) entry which is preliminary data.</text>
</comment>
<dbReference type="EMBL" id="JAJSOF020000017">
    <property type="protein sequence ID" value="KAJ4440429.1"/>
    <property type="molecule type" value="Genomic_DNA"/>
</dbReference>
<name>A0ABQ8T1S5_PERAM</name>
<accession>A0ABQ8T1S5</accession>
<evidence type="ECO:0000313" key="2">
    <source>
        <dbReference type="Proteomes" id="UP001148838"/>
    </source>
</evidence>
<evidence type="ECO:0000313" key="1">
    <source>
        <dbReference type="EMBL" id="KAJ4440429.1"/>
    </source>
</evidence>
<organism evidence="1 2">
    <name type="scientific">Periplaneta americana</name>
    <name type="common">American cockroach</name>
    <name type="synonym">Blatta americana</name>
    <dbReference type="NCBI Taxonomy" id="6978"/>
    <lineage>
        <taxon>Eukaryota</taxon>
        <taxon>Metazoa</taxon>
        <taxon>Ecdysozoa</taxon>
        <taxon>Arthropoda</taxon>
        <taxon>Hexapoda</taxon>
        <taxon>Insecta</taxon>
        <taxon>Pterygota</taxon>
        <taxon>Neoptera</taxon>
        <taxon>Polyneoptera</taxon>
        <taxon>Dictyoptera</taxon>
        <taxon>Blattodea</taxon>
        <taxon>Blattoidea</taxon>
        <taxon>Blattidae</taxon>
        <taxon>Blattinae</taxon>
        <taxon>Periplaneta</taxon>
    </lineage>
</organism>
<keyword evidence="2" id="KW-1185">Reference proteome</keyword>
<gene>
    <name evidence="1" type="ORF">ANN_08570</name>
</gene>
<reference evidence="1 2" key="1">
    <citation type="journal article" date="2022" name="Allergy">
        <title>Genome assembly and annotation of Periplaneta americana reveal a comprehensive cockroach allergen profile.</title>
        <authorList>
            <person name="Wang L."/>
            <person name="Xiong Q."/>
            <person name="Saelim N."/>
            <person name="Wang L."/>
            <person name="Nong W."/>
            <person name="Wan A.T."/>
            <person name="Shi M."/>
            <person name="Liu X."/>
            <person name="Cao Q."/>
            <person name="Hui J.H.L."/>
            <person name="Sookrung N."/>
            <person name="Leung T.F."/>
            <person name="Tungtrongchitr A."/>
            <person name="Tsui S.K.W."/>
        </authorList>
    </citation>
    <scope>NUCLEOTIDE SEQUENCE [LARGE SCALE GENOMIC DNA]</scope>
    <source>
        <strain evidence="1">PWHHKU_190912</strain>
    </source>
</reference>
<sequence length="219" mass="24602">MLFSSRSLLSCSIRNYSYLLKQDVMFDTWSWGSECSRQPSLPVVSIQTGLLDRVICECRRRDGPHVPSLGTRLAEESVEGLNPSLNVTTVSLGLEGRGGMVRDVCVGSGKSVKWVIKEATKLYTMIVNKVYTSIVLRLQNVDKHSHGKRKKRRKGGDLNILDLSVLQPPVAQDVTKRHVKTLEKNSSHLKEGNTKMLHLNSDCKWQECSTMPYSITRSL</sequence>
<protein>
    <submittedName>
        <fullName evidence="1">Uncharacterized protein</fullName>
    </submittedName>
</protein>
<dbReference type="Proteomes" id="UP001148838">
    <property type="component" value="Unassembled WGS sequence"/>
</dbReference>
<proteinExistence type="predicted"/>